<keyword evidence="1" id="KW-1133">Transmembrane helix</keyword>
<keyword evidence="1" id="KW-0812">Transmembrane</keyword>
<evidence type="ECO:0000313" key="2">
    <source>
        <dbReference type="EMBL" id="MCC2148721.1"/>
    </source>
</evidence>
<reference evidence="2 3" key="1">
    <citation type="submission" date="2021-10" db="EMBL/GenBank/DDBJ databases">
        <title>Anaerobic single-cell dispensing facilitates the cultivation of human gut bacteria.</title>
        <authorList>
            <person name="Afrizal A."/>
        </authorList>
    </citation>
    <scope>NUCLEOTIDE SEQUENCE [LARGE SCALE GENOMIC DNA]</scope>
    <source>
        <strain evidence="2 3">CLA-AA-H246</strain>
    </source>
</reference>
<name>A0ABS8EU42_9FIRM</name>
<gene>
    <name evidence="2" type="ORF">LKD42_05545</name>
</gene>
<dbReference type="RefSeq" id="WP_248835052.1">
    <property type="nucleotide sequence ID" value="NZ_JAJEQE010000012.1"/>
</dbReference>
<feature type="transmembrane region" description="Helical" evidence="1">
    <location>
        <begin position="38"/>
        <end position="57"/>
    </location>
</feature>
<sequence length="65" mass="7279">MRARALLIETLVGITSAAVAAGAFCWMVRYTVLKEADMIVIAAFLWLWVACKLLTWANRRNTHVA</sequence>
<dbReference type="EMBL" id="JAJEQE010000012">
    <property type="protein sequence ID" value="MCC2148721.1"/>
    <property type="molecule type" value="Genomic_DNA"/>
</dbReference>
<comment type="caution">
    <text evidence="2">The sequence shown here is derived from an EMBL/GenBank/DDBJ whole genome shotgun (WGS) entry which is preliminary data.</text>
</comment>
<protein>
    <submittedName>
        <fullName evidence="2">Uncharacterized protein</fullName>
    </submittedName>
</protein>
<organism evidence="2 3">
    <name type="scientific">Hominisplanchenecus faecis</name>
    <dbReference type="NCBI Taxonomy" id="2885351"/>
    <lineage>
        <taxon>Bacteria</taxon>
        <taxon>Bacillati</taxon>
        <taxon>Bacillota</taxon>
        <taxon>Clostridia</taxon>
        <taxon>Lachnospirales</taxon>
        <taxon>Lachnospiraceae</taxon>
        <taxon>Hominisplanchenecus</taxon>
    </lineage>
</organism>
<evidence type="ECO:0000256" key="1">
    <source>
        <dbReference type="SAM" id="Phobius"/>
    </source>
</evidence>
<keyword evidence="3" id="KW-1185">Reference proteome</keyword>
<dbReference type="Proteomes" id="UP001299235">
    <property type="component" value="Unassembled WGS sequence"/>
</dbReference>
<keyword evidence="1" id="KW-0472">Membrane</keyword>
<accession>A0ABS8EU42</accession>
<evidence type="ECO:0000313" key="3">
    <source>
        <dbReference type="Proteomes" id="UP001299235"/>
    </source>
</evidence>
<proteinExistence type="predicted"/>